<feature type="domain" description="Filamentous haemagglutinin FhaB/tRNA nuclease CdiA-like TPS" evidence="4">
    <location>
        <begin position="48"/>
        <end position="168"/>
    </location>
</feature>
<feature type="compositionally biased region" description="Basic and acidic residues" evidence="2">
    <location>
        <begin position="1300"/>
        <end position="1319"/>
    </location>
</feature>
<feature type="region of interest" description="Disordered" evidence="2">
    <location>
        <begin position="1289"/>
        <end position="1319"/>
    </location>
</feature>
<gene>
    <name evidence="5" type="ORF">N0H69_04830</name>
</gene>
<dbReference type="Pfam" id="PF13332">
    <property type="entry name" value="Fil_haemagg_2"/>
    <property type="match status" value="5"/>
</dbReference>
<feature type="chain" id="PRO_5047469519" evidence="3">
    <location>
        <begin position="31"/>
        <end position="1620"/>
    </location>
</feature>
<dbReference type="InterPro" id="IPR025157">
    <property type="entry name" value="Hemagglutinin_rpt"/>
</dbReference>
<dbReference type="InterPro" id="IPR012334">
    <property type="entry name" value="Pectin_lyas_fold"/>
</dbReference>
<evidence type="ECO:0000313" key="6">
    <source>
        <dbReference type="Proteomes" id="UP001057860"/>
    </source>
</evidence>
<sequence>MKQNKFKLSPAGKLVAAVAIISVSVATCYAAGIVSAGDSAHRPDVHSSNGTPIIDIVTPSASGLSHNQFDNFNVGNEGAVLNNAINSGNSQLAGQLNANQNLNGQAANVILNEVISRNPSLLLGKQEVFGMAADYILANPNGITCNGCGFINTNRTSLVVGNPLVDQGNLQGFDTRNNNNLLEVGEGSYLFMGPLDLITPRINMEGTFYSREDINVTLGQNEVSTDGRIIKSANYIGAAYDSKIFGSISANRIRIINTAEGNGVNMSGYHTARESIDISTPGKLNLDVDSAPGINYNPIPTNLSANDITISAGDIFTSGDIIETHSEGSVKQNLIYSKIVGKNISIIAKRKNHLDAATIDGNNIDMQGGDINLGAEKLTDSSSSYLTEGGKGFLGMGKWNKSSFNKEEKQKNAFTKINAKNNISIQSTKGDIKLSGSSVNAGNNISVKAKKDLILESVINQESTHNKGHDYAHTIKDKTWDNKETKQTLNKTTLQADGNLGLTAEGKITTSGAKASAKGDLLINANQVKIDVQKTHDRATTNGKHEQNLGLGGIDHNNNDKNAETSHGSEITAEGKIFVSGRDGVSITGSKVKGTDDGFVQSDKGGIQIDNALSTTTTKIDERDGVAFNITGSSHKANNRDEKVTGSELVSDANLKIISKDNVDVIGSLVKSAGELGIETLGEINVKAAVEQQKIDEQKTKLTLEGFTHDDGNGQYQAGIKLEHTDESEKTESIKHQGATLEGGSVKLDAKEDVTFTGSDLVATKGDADIKGENVSFIAANDTTSSQKEKETVGVDVHYDGGMDKAGSGANVSYEDTQTSSDKSTAVVSGSKVAGNLNIDAAKDMTNQGSSHNVEGTYQVNADNVNNLAAENSEKTVTETTKADVGFGVNVAYDGITRPIEEMVNKAKEQDMGGMLDAVDDFNSPNAGVDIYAKGETKETSHTSSQSTGTSIKGGDIAINANGALKDQGTKYQADKGAITLDAASHNFEAAVDRDDQQTKETSGEAGIRIYTTTGEDITVDGKGKGGSTEQNTKGENAQVGSMNAANGVHINVTEDAKYQGTNINAGEGKVTINAGGNIHIDQATDHISENHNNVDANAQLNLGTNANSKEFGAGLGGGHSKGESNASMAQVSTLEGQQGIELNAGKDLTLTGTAFGSKEKPTGDIQLTADGKVDIQAAKSEGSKQDMTWSAGANAGISKGKDGNSKGMQADAEIKVAKTDESAVIHQGSEIHSNGHFSVQAGSDDEDAIHMQNANINSQKTTLNANNGGISLESAQDKQHKNNWSFEASANGSQSNQFNKDDKGVIDKQSSEKTHDVGAKLDVAVDKLDSVTQQNSHINSDNITLNTAKDMVLAGAKLEADNINGNIGGDLTVESRIDELHKVEVTTHFGAGHSNAKQESLINQIADASPMGSDKIKKKLDTNSNKLFDKIKNQYDQLSSKFTSKEEDNVKLLSYTKDGKKVISNEKEDDKETKDKWWQKGAKAIGNKVKNKVQNDSVKGGSGDASIEVEVVNNQAVEEQSAIVGKQTVNLKVKGKTELIGGNIANQGGNVDLQTNGLELQDVNGKHSQGGARVKGASSAIKMLGSAASDLMGGKTPLIGAHGGSEQKNAVAGITHGQP</sequence>
<dbReference type="RefSeq" id="WP_050152450.1">
    <property type="nucleotide sequence ID" value="NZ_CP104006.1"/>
</dbReference>
<feature type="compositionally biased region" description="Low complexity" evidence="2">
    <location>
        <begin position="942"/>
        <end position="951"/>
    </location>
</feature>
<dbReference type="NCBIfam" id="TIGR01901">
    <property type="entry name" value="adhes_NPXG"/>
    <property type="match status" value="1"/>
</dbReference>
<dbReference type="EMBL" id="CP104006">
    <property type="protein sequence ID" value="UWM46162.1"/>
    <property type="molecule type" value="Genomic_DNA"/>
</dbReference>
<evidence type="ECO:0000256" key="2">
    <source>
        <dbReference type="SAM" id="MobiDB-lite"/>
    </source>
</evidence>
<keyword evidence="3" id="KW-0732">Signal</keyword>
<organism evidence="5 6">
    <name type="scientific">Yersinia alsatica</name>
    <dbReference type="NCBI Taxonomy" id="2890317"/>
    <lineage>
        <taxon>Bacteria</taxon>
        <taxon>Pseudomonadati</taxon>
        <taxon>Pseudomonadota</taxon>
        <taxon>Gammaproteobacteria</taxon>
        <taxon>Enterobacterales</taxon>
        <taxon>Yersiniaceae</taxon>
        <taxon>Yersinia</taxon>
    </lineage>
</organism>
<evidence type="ECO:0000256" key="3">
    <source>
        <dbReference type="SAM" id="SignalP"/>
    </source>
</evidence>
<feature type="region of interest" description="Disordered" evidence="2">
    <location>
        <begin position="1019"/>
        <end position="1038"/>
    </location>
</feature>
<dbReference type="SUPFAM" id="SSF51126">
    <property type="entry name" value="Pectin lyase-like"/>
    <property type="match status" value="1"/>
</dbReference>
<name>A0ABY5URQ7_9GAMM</name>
<dbReference type="Proteomes" id="UP001057860">
    <property type="component" value="Chromosome"/>
</dbReference>
<feature type="region of interest" description="Disordered" evidence="2">
    <location>
        <begin position="935"/>
        <end position="956"/>
    </location>
</feature>
<dbReference type="SMART" id="SM00912">
    <property type="entry name" value="Haemagg_act"/>
    <property type="match status" value="1"/>
</dbReference>
<dbReference type="InterPro" id="IPR011050">
    <property type="entry name" value="Pectin_lyase_fold/virulence"/>
</dbReference>
<feature type="compositionally biased region" description="Polar residues" evidence="2">
    <location>
        <begin position="1289"/>
        <end position="1299"/>
    </location>
</feature>
<dbReference type="GeneID" id="75139299"/>
<feature type="signal peptide" evidence="3">
    <location>
        <begin position="1"/>
        <end position="30"/>
    </location>
</feature>
<keyword evidence="6" id="KW-1185">Reference proteome</keyword>
<proteinExistence type="predicted"/>
<feature type="region of interest" description="Disordered" evidence="2">
    <location>
        <begin position="1599"/>
        <end position="1620"/>
    </location>
</feature>
<feature type="compositionally biased region" description="Polar residues" evidence="2">
    <location>
        <begin position="1028"/>
        <end position="1038"/>
    </location>
</feature>
<dbReference type="InterPro" id="IPR008638">
    <property type="entry name" value="FhaB/CdiA-like_TPS"/>
</dbReference>
<accession>A0ABY5URQ7</accession>
<evidence type="ECO:0000259" key="4">
    <source>
        <dbReference type="SMART" id="SM00912"/>
    </source>
</evidence>
<feature type="region of interest" description="Disordered" evidence="2">
    <location>
        <begin position="540"/>
        <end position="568"/>
    </location>
</feature>
<evidence type="ECO:0000313" key="5">
    <source>
        <dbReference type="EMBL" id="UWM46162.1"/>
    </source>
</evidence>
<dbReference type="Gene3D" id="2.160.20.10">
    <property type="entry name" value="Single-stranded right-handed beta-helix, Pectin lyase-like"/>
    <property type="match status" value="1"/>
</dbReference>
<evidence type="ECO:0000256" key="1">
    <source>
        <dbReference type="ARBA" id="ARBA00022656"/>
    </source>
</evidence>
<dbReference type="Pfam" id="PF05860">
    <property type="entry name" value="TPS"/>
    <property type="match status" value="1"/>
</dbReference>
<keyword evidence="1" id="KW-0800">Toxin</keyword>
<protein>
    <submittedName>
        <fullName evidence="5">Hemagglutinin repeat-containing protein</fullName>
    </submittedName>
</protein>
<reference evidence="5" key="1">
    <citation type="submission" date="2022-08" db="EMBL/GenBank/DDBJ databases">
        <authorList>
            <person name="Bogun A."/>
            <person name="Kislichkina A."/>
            <person name="Solomentsev V."/>
            <person name="Skryabin Y."/>
            <person name="Sizova A."/>
            <person name="Platonov M."/>
            <person name="Dentovskaya S."/>
        </authorList>
    </citation>
    <scope>NUCLEOTIDE SEQUENCE</scope>
    <source>
        <strain evidence="5">SCPM-O-B-7604</strain>
    </source>
</reference>